<dbReference type="Pfam" id="PF16184">
    <property type="entry name" value="Cadherin_3"/>
    <property type="match status" value="3"/>
</dbReference>
<feature type="region of interest" description="Disordered" evidence="4">
    <location>
        <begin position="1859"/>
        <end position="1882"/>
    </location>
</feature>
<dbReference type="PANTHER" id="PTHR45739:SF1">
    <property type="entry name" value="EXTRACELLULAR MATRIX ORGANIZING PROTEIN FRAS1"/>
    <property type="match status" value="1"/>
</dbReference>
<evidence type="ECO:0000256" key="4">
    <source>
        <dbReference type="SAM" id="MobiDB-lite"/>
    </source>
</evidence>
<dbReference type="Proteomes" id="UP001555342">
    <property type="component" value="Unassembled WGS sequence"/>
</dbReference>
<keyword evidence="1" id="KW-0732">Signal</keyword>
<protein>
    <submittedName>
        <fullName evidence="6">Ig-like domain-containing protein</fullName>
    </submittedName>
</protein>
<comment type="caution">
    <text evidence="6">The sequence shown here is derived from an EMBL/GenBank/DDBJ whole genome shotgun (WGS) entry which is preliminary data.</text>
</comment>
<dbReference type="Pfam" id="PF17892">
    <property type="entry name" value="Cadherin_5"/>
    <property type="match status" value="1"/>
</dbReference>
<dbReference type="InterPro" id="IPR025592">
    <property type="entry name" value="DUF4347"/>
</dbReference>
<reference evidence="6 7" key="1">
    <citation type="submission" date="2024-07" db="EMBL/GenBank/DDBJ databases">
        <authorList>
            <person name="Wang L."/>
        </authorList>
    </citation>
    <scope>NUCLEOTIDE SEQUENCE [LARGE SCALE GENOMIC DNA]</scope>
    <source>
        <strain evidence="6 7">WL359</strain>
    </source>
</reference>
<dbReference type="NCBIfam" id="NF012211">
    <property type="entry name" value="tand_rpt_95"/>
    <property type="match status" value="7"/>
</dbReference>
<dbReference type="Gene3D" id="2.60.40.1200">
    <property type="match status" value="7"/>
</dbReference>
<sequence>MSRQRNDNPTRPRHHRFALEPRQLFDGAAVVEAAHHADNPLDAPHHDNAPDASKAVFVPPAPVPAPASITAPAPADAPAPHEVYVVDSHVQNWQSLVSQLPEGSRVLVLDAQHSGLEQINDALKNDKNITAIHIISHGASDEITLGSDKLNNQTIGQYQQQLEQLGEKLTADGDILLYGCNVTSQDTTLITRLADYTHADVAASNDETGSAEKAADWTLESHTGVIETRSLSLAYDGVLQAPELTITTPDMVVSEPTTLHPGAETGSFSGITLNASDENVAISVSLTNEAAGNLVNGATSGKSLEFVGSAADAQAWLNALRFTASDTELGHQSVSTDVQFYVLSFSGNDSLVTHITITPANDPVTIVTTPLSVPENNGSGTVITEATLQAIDPELDIGAQNASQIVYSLTAMPQYGYLTLNGTRLGAGSVFTQQDVRNGALKYVHTATGSAQNTADSFSARANDGATPIDQSASVTVSLEIVPENQLPTVQGSGIVFEGQPANAANTGNVGQYIVATSGGDTQDTNLTLTITSLPAHGTLYFDGVPVQVGQQIAYADRSRLTYANDGEDGIAQDNFGVRVTDQGGGTGTPASSDAVIALNIQPVDDDPFLDTNSSLHADVTPGPADVVLTPEMLSGLDTDSPAERVSFVVDAAGLTHGYLTLNGLRLRTGDTFSMEDVIEGKVAYVQYLNAQPGGIDVFNFRVIDHSTALRWNADGSTFTRQGGIWDGNSASDQLTHFQFTIGLARLANNPTPDQVAPWDVPPATNNSGYIGIDVTNPTLPPHGSINEGGSLVLSGTGNITNSTPGLSYVLPGIDPEQIVYTYLGTDAGQNGLTILKSDGNGGTTTINTFGTFTQADLDAGLVRIVHDGGENFVFNAHFSVSAGQVTLDARGNPVPVTWNPDLKIFVTPVNDAPVISGSSNTVLAEGETIYITTSQLQLSDPDDANSGSPWETLTQINGSNNFALNNDATGANALKIVFQSLPTGGVLQYFNGTTWVTITSADIGTLKLDASLLKSDNSSGLRFVSNGSEVRSTEFIVSAVDRWGASSAVNARVGIVITNVNDGPQIPLTPDSPGVVVPPDSPNNIGGQPANNPATVVEGGYVQLNNTQLQAYDPDSSAVQVQYTVTTAPAHGRLAYSTDGVNFSAIGSGSTFTQDDINKGYIYYLNNGDEITGNGLNNDGFNFTISDGDKEQTGNRFAINVTPTNDKPTVTAPSGPIDIGGDSHNVRGFVIADPDISSGSSATNILQTTVRLLHSDGSAFTLSDYNNILLSTDNPGGATVSGGTGSYLVLTGTVAQINGALASLRVAFPDDRNTTYQVQVITDDRLRDNTGQLLGTANGGPVNQPATPAFGTAPGAVDTTNYNWYLDGVPANNGNITANQVVINASEINDPGSLAVGNTDKTTFEDQPTRIGGDITITDVESNAFGKPVTVTLTVPQGQLGIGGATGDTELNGVTIQGDNSGTLILTGTASAIQALLNDPTNGLTYLSAKDANHDQNGAAAGDVTLNIHLDTTASNVGDNTGTPPADVQIAITITPVNDAPTITAPSDTLLLDNNAPGGNSVGGFVIADPDVTDAGGIATGENDIVQVTVRITNQDGTPFTIEQYRNQQNSAINISSLNTTSGVTVQTTSPDGINPPSNGVNAPLVITGTVAQINAYLAQLQVRMNGISLDDADQYFHVEVIVDDRVRDANGNLTGTANGGENLSASGVGTSPVPNAVINPYGAIPGGLEQNVASTYRTVFQSSINDPAHIELGGSPVLNTNESSATVTLPPITISDSDAGSQSMTVTVKLPTGFVFVAPTGSGGTVAGAGTDTLTFTGSYTQINSYLAGLKVTLPDAPGSATAADWNGSFGVTVTVNDGGNSGSRPGTLPNLTDPNADPGQVDYADGTSAVLITTRQFTFTVNPVNDAPVVSGTPSVTIPTLEEDTLAGSVSGSTVGSLFAGFFNDERDTINNSGNGGTGGTTADSFYGVAITQVTTNAAQGEWQYSLDGVNWLAVGNRSDSNALVLTATASLRFVPAANYFGTPATLGVRLVETNANGDVSTSPGVPANGSVVNISATSAHGGTSIFSQGLVTLNTVISNINDRPTLGDTTLTIAEDTPTPKTVGELFQPVYSDATDNQSGIAGGGNASGALGYIAIYGNTTDASKGHWEYSADGTTWTTLPTNITFDNAFVLASTAQMRFVPLADYNGTVTGGLQLRASDSADTGLIGVFNQRVNLSDFSSDTNLTKHWSNEATLAVNITAVADAANDTWSTHANVPLVKNASDLLSNDSFTNADKTITAVTQPTNGTLTYVGGVLTYTPNRGFVGVDSYEYTVVSGGITEKATVTINVTNLAPIAVNDNQTINEDTSAAGNVLTNDRDPDGAVDTLTVKSFTVEGQTYAAGTTVTLAGSHGTLRINTDGSYTYTPGGDWHGDIPVTYVVTDSNMGGDTVGRLGLHVAAVEDAKDNVEIAHTGTVITTDVMADDTFVNADKRITSFTQGQYGTVTVGPGNSLIYTPTQGYVGQDSYTYTVTSGGVTETATVFILLTNTPPTASNQFASTNEDTALDGNVLRVLIDPDGDPLHVTDFQIAGIAGTHQAGETVNIAGKGSFTLRTDGSYSFIPVADWNGAVPTITFNVSDNTFDPPTQSSLDITVTPVVDIVSDTVSTHAGTPVTIDALRNDRFTNTDATITATGTAQHGTVSIVNNQLVYTPAAGYVGDDTFTYTVTSGGVTETARVTVTMTNTLPTVPNVYITTAEDGIILDTLLGGATDSDNDNLSIVKFTINGTDYPAGLTGVVIPGMGRITITQEGLYAFTPVADWNGTLPPITYTVSDGNNGGEVTSTLVINVTPVVDIQPDQASTHSDDAVVINVLANDTFRNADRTVTASSVTQQGGRVEVLSDNTVRYTPPQGFAGRDSFAYSVTSGGITETSIVSIVVSNTSPQSGNMQLTMDEDASPLAGRLDVTDPDNDVLRVTSFQVEGFGVITVPDNSTTPVSFTIPNVGVFTLTSTLQYTFTPVPDWNGVVPQISYTVTDDNNGGETTGLIDIVVNSRVDAQNDNDTIHAGTSSTVNVLTNDSFVNPDKTITRVTNGNYGTVTIGANGDITYTPSPEFVGSDSYTYTVTSGGITETATVYVTVTNAAPVAQPDVNSGLEDTTIEGNVLSNDSDADNSSTVQDNLRVTSFNLLGETLPRQVGSEVFIAGQGRFTLNADGSYKFVPLADWNGTLPVITYQISDGHNGGTASSTLTLTVTPVDDIVQDTSTTHAGVPVEIDVLANDNFSNSDKQITATTNGLHGTTTIVNGKVIYTPVAGFVGSDVFAYTVTSGDVRETTFVTVQITNTPPVANPDPGEAPEDTVASGNLLANDTDVDIADKNALTVTGFTVNGTLYAPGAAATLAGMGVLTVQANGDWTFTPVADWNGTVPLVSYNISDGNNGGVSSSTLSITITAVQDAFNDQISVHGNSSVTTDVLANDTFQNSDKVIQSVTQGANGSVTIVNGQITYKPNVGFVGNDSYTYTVLSGGIQETATVLVTVIDRLPVTGPDTNVTPEDNVVTGNVLLNDSDPDGDPLIVTQFNVDGQTAPAGYPVIIAGVGEFTLRSDGSYTLTPIADWNGTVPTVTYTVSDTLLGGTATGTLNITVSPVTDINADTATTHAGRPVTTDVLANDSFSNPDATITAVTNGTNGTATLQNGQIIYTPRSGFVGTDTYTYTVTSGGVTETTTVTVIVTNSVPVVNPEGAITPQGTPVSGNVLTNDRDPDGDPIYLSGFLVDGNRYNAGDTAVLAGIGSLTVLADGRYSFTPDANWHGFVPAVTYTISDGNEGGNTNGTLRLLVAPSVEIQVKESGLTPLEPGAQEVSGTLDVLSLDKLQTFTFQGRVITAEQLLQLNPLSPITIETATGTITLLAYYSPRDGEAHIDYRFTLREAVSQPGQVSTYNDYGVQVNGVTVGQLRITVFNDNPTASNDGAEILQDQGQESASGNVFSDDRIGADGAANNGPVTGVISQNTGAAGTIGGTSNGQYGALFLDSQGNWRYQVNTSDPRVAALEANATLTEVFVYTITDSDGDVSEARLTIQIHGVTAMPNVNGDQRFGPEDEEPLQAYSQSYEPGLFILPLVYDLQSDAVGLQFRLNSQFAAYGYGIEHANAPVMQQAVLFSRWYNDTRAQRSLPGLENNALGQNALGHSFGPFAIGQADQRSGAAPETPAAPTAVAQELPQAEEVPVITLGAQPLSAQLAALEKHNLASGKHITVPTIPRR</sequence>
<dbReference type="PROSITE" id="PS51854">
    <property type="entry name" value="CSPG"/>
    <property type="match status" value="3"/>
</dbReference>
<name>A0ABV3NUM4_9ENTR</name>
<dbReference type="EMBL" id="JBFMVT010000002">
    <property type="protein sequence ID" value="MEW7313249.1"/>
    <property type="molecule type" value="Genomic_DNA"/>
</dbReference>
<dbReference type="PROSITE" id="PS50268">
    <property type="entry name" value="CADHERIN_2"/>
    <property type="match status" value="1"/>
</dbReference>
<evidence type="ECO:0000313" key="6">
    <source>
        <dbReference type="EMBL" id="MEW7313249.1"/>
    </source>
</evidence>
<gene>
    <name evidence="6" type="ORF">AB1E22_11175</name>
</gene>
<dbReference type="Gene3D" id="2.60.40.3440">
    <property type="match status" value="5"/>
</dbReference>
<dbReference type="PANTHER" id="PTHR45739">
    <property type="entry name" value="MATRIX PROTEIN, PUTATIVE-RELATED"/>
    <property type="match status" value="1"/>
</dbReference>
<dbReference type="InterPro" id="IPR010221">
    <property type="entry name" value="VCBS_dom"/>
</dbReference>
<keyword evidence="2" id="KW-0677">Repeat</keyword>
<keyword evidence="3" id="KW-0325">Glycoprotein</keyword>
<evidence type="ECO:0000313" key="7">
    <source>
        <dbReference type="Proteomes" id="UP001555342"/>
    </source>
</evidence>
<dbReference type="Pfam" id="PF17803">
    <property type="entry name" value="Cadherin_4"/>
    <property type="match status" value="5"/>
</dbReference>
<evidence type="ECO:0000256" key="3">
    <source>
        <dbReference type="ARBA" id="ARBA00023180"/>
    </source>
</evidence>
<proteinExistence type="predicted"/>
<dbReference type="InterPro" id="IPR051561">
    <property type="entry name" value="FRAS1_ECM"/>
</dbReference>
<evidence type="ECO:0000259" key="5">
    <source>
        <dbReference type="PROSITE" id="PS50268"/>
    </source>
</evidence>
<organism evidence="6 7">
    <name type="scientific">Buttiauxella gaviniae</name>
    <dbReference type="NCBI Taxonomy" id="82990"/>
    <lineage>
        <taxon>Bacteria</taxon>
        <taxon>Pseudomonadati</taxon>
        <taxon>Pseudomonadota</taxon>
        <taxon>Gammaproteobacteria</taxon>
        <taxon>Enterobacterales</taxon>
        <taxon>Enterobacteriaceae</taxon>
        <taxon>Buttiauxella</taxon>
    </lineage>
</organism>
<dbReference type="NCBIfam" id="TIGR01965">
    <property type="entry name" value="VCBS_repeat"/>
    <property type="match status" value="1"/>
</dbReference>
<dbReference type="InterPro" id="IPR040853">
    <property type="entry name" value="RapA2_cadherin-like"/>
</dbReference>
<evidence type="ECO:0000256" key="2">
    <source>
        <dbReference type="ARBA" id="ARBA00022737"/>
    </source>
</evidence>
<dbReference type="Pfam" id="PF14252">
    <property type="entry name" value="DUF4347"/>
    <property type="match status" value="1"/>
</dbReference>
<dbReference type="InterPro" id="IPR039005">
    <property type="entry name" value="CSPG_rpt"/>
</dbReference>
<dbReference type="InterPro" id="IPR041690">
    <property type="entry name" value="Cadherin_5"/>
</dbReference>
<dbReference type="InterPro" id="IPR002126">
    <property type="entry name" value="Cadherin-like_dom"/>
</dbReference>
<feature type="domain" description="Cadherin" evidence="5">
    <location>
        <begin position="365"/>
        <end position="490"/>
    </location>
</feature>
<dbReference type="Gene3D" id="2.60.40.2810">
    <property type="match status" value="3"/>
</dbReference>
<evidence type="ECO:0000256" key="1">
    <source>
        <dbReference type="ARBA" id="ARBA00022729"/>
    </source>
</evidence>
<keyword evidence="7" id="KW-1185">Reference proteome</keyword>
<accession>A0ABV3NUM4</accession>
<dbReference type="Pfam" id="PF17963">
    <property type="entry name" value="Big_9"/>
    <property type="match status" value="5"/>
</dbReference>
<dbReference type="RefSeq" id="WP_367595392.1">
    <property type="nucleotide sequence ID" value="NZ_JBFMVT010000002.1"/>
</dbReference>
<feature type="compositionally biased region" description="Polar residues" evidence="4">
    <location>
        <begin position="1859"/>
        <end position="1876"/>
    </location>
</feature>